<dbReference type="InterPro" id="IPR043760">
    <property type="entry name" value="PycTM_dom"/>
</dbReference>
<accession>A0ABW2Z8L9</accession>
<evidence type="ECO:0000256" key="6">
    <source>
        <dbReference type="ARBA" id="ARBA00023118"/>
    </source>
</evidence>
<dbReference type="Pfam" id="PF01966">
    <property type="entry name" value="HD"/>
    <property type="match status" value="1"/>
</dbReference>
<dbReference type="Proteomes" id="UP001597032">
    <property type="component" value="Unassembled WGS sequence"/>
</dbReference>
<feature type="domain" description="HD/PDEase" evidence="9">
    <location>
        <begin position="26"/>
        <end position="140"/>
    </location>
</feature>
<keyword evidence="3 8" id="KW-0812">Transmembrane</keyword>
<comment type="caution">
    <text evidence="10">The sequence shown here is derived from an EMBL/GenBank/DDBJ whole genome shotgun (WGS) entry which is preliminary data.</text>
</comment>
<protein>
    <submittedName>
        <fullName evidence="10">Pycsar system effector family protein</fullName>
    </submittedName>
</protein>
<dbReference type="CDD" id="cd00077">
    <property type="entry name" value="HDc"/>
    <property type="match status" value="1"/>
</dbReference>
<keyword evidence="4" id="KW-0547">Nucleotide-binding</keyword>
<dbReference type="RefSeq" id="WP_386782885.1">
    <property type="nucleotide sequence ID" value="NZ_JBHTIC010000008.1"/>
</dbReference>
<dbReference type="EMBL" id="JBHTIC010000008">
    <property type="protein sequence ID" value="MFD0762532.1"/>
    <property type="molecule type" value="Genomic_DNA"/>
</dbReference>
<comment type="subcellular location">
    <subcellularLocation>
        <location evidence="1">Cell membrane</location>
    </subcellularLocation>
</comment>
<keyword evidence="7 8" id="KW-0472">Membrane</keyword>
<dbReference type="SMART" id="SM00471">
    <property type="entry name" value="HDc"/>
    <property type="match status" value="1"/>
</dbReference>
<keyword evidence="11" id="KW-1185">Reference proteome</keyword>
<feature type="transmembrane region" description="Helical" evidence="8">
    <location>
        <begin position="284"/>
        <end position="303"/>
    </location>
</feature>
<feature type="transmembrane region" description="Helical" evidence="8">
    <location>
        <begin position="253"/>
        <end position="272"/>
    </location>
</feature>
<gene>
    <name evidence="10" type="ORF">ACFQZW_10595</name>
</gene>
<sequence length="411" mass="48070">MLENDFFKEAQSFVFNLLKNNLSPKVVYHNYNHTYEVVQAVFEIAVAENIIEEELEVLLLAAWFHDTGYIEGIENHEDKSKSIAKQFLEEKNYPEDKLKKVFSLIDATGMPQKPSNKLEEIICDADLFHLGTENYIEKSNLLRSEWAQLCDKHLTDIEWLKSTEEFLSKHSYFTNYAFSKLNAQKTFNWLKIQKDLKKAIVKQEEQEVKNKLKKEDLKRKKAKDERPDRGIETMYRVTLRNHIKLSDIADTKANILLSVSAIILSIALSNLFPKLDKPSNYYLIYPTLFFLFITVVTMIFSILSTRPKITSGKFTKEDVVNRKVNLLFFGNFHKMPLKEFQDGMTEMMNDRDYLYQSLMKDLYYLGIVLDKKYRLLRIAYTIFMIGVIVSVIAFVIAFELMKNNDTIASLI</sequence>
<dbReference type="InterPro" id="IPR003607">
    <property type="entry name" value="HD/PDEase_dom"/>
</dbReference>
<keyword evidence="2" id="KW-1003">Cell membrane</keyword>
<evidence type="ECO:0000256" key="1">
    <source>
        <dbReference type="ARBA" id="ARBA00004236"/>
    </source>
</evidence>
<evidence type="ECO:0000256" key="5">
    <source>
        <dbReference type="ARBA" id="ARBA00022989"/>
    </source>
</evidence>
<dbReference type="InterPro" id="IPR006674">
    <property type="entry name" value="HD_domain"/>
</dbReference>
<evidence type="ECO:0000256" key="7">
    <source>
        <dbReference type="ARBA" id="ARBA00023136"/>
    </source>
</evidence>
<keyword evidence="6" id="KW-0051">Antiviral defense</keyword>
<evidence type="ECO:0000256" key="4">
    <source>
        <dbReference type="ARBA" id="ARBA00022741"/>
    </source>
</evidence>
<dbReference type="SUPFAM" id="SSF109604">
    <property type="entry name" value="HD-domain/PDEase-like"/>
    <property type="match status" value="1"/>
</dbReference>
<name>A0ABW2Z8L9_9FLAO</name>
<evidence type="ECO:0000256" key="8">
    <source>
        <dbReference type="SAM" id="Phobius"/>
    </source>
</evidence>
<reference evidence="11" key="1">
    <citation type="journal article" date="2019" name="Int. J. Syst. Evol. Microbiol.">
        <title>The Global Catalogue of Microorganisms (GCM) 10K type strain sequencing project: providing services to taxonomists for standard genome sequencing and annotation.</title>
        <authorList>
            <consortium name="The Broad Institute Genomics Platform"/>
            <consortium name="The Broad Institute Genome Sequencing Center for Infectious Disease"/>
            <person name="Wu L."/>
            <person name="Ma J."/>
        </authorList>
    </citation>
    <scope>NUCLEOTIDE SEQUENCE [LARGE SCALE GENOMIC DNA]</scope>
    <source>
        <strain evidence="11">CCUG 60022</strain>
    </source>
</reference>
<feature type="transmembrane region" description="Helical" evidence="8">
    <location>
        <begin position="378"/>
        <end position="398"/>
    </location>
</feature>
<organism evidence="10 11">
    <name type="scientific">Lutibacter aestuarii</name>
    <dbReference type="NCBI Taxonomy" id="861111"/>
    <lineage>
        <taxon>Bacteria</taxon>
        <taxon>Pseudomonadati</taxon>
        <taxon>Bacteroidota</taxon>
        <taxon>Flavobacteriia</taxon>
        <taxon>Flavobacteriales</taxon>
        <taxon>Flavobacteriaceae</taxon>
        <taxon>Lutibacter</taxon>
    </lineage>
</organism>
<keyword evidence="5 8" id="KW-1133">Transmembrane helix</keyword>
<evidence type="ECO:0000256" key="3">
    <source>
        <dbReference type="ARBA" id="ARBA00022692"/>
    </source>
</evidence>
<evidence type="ECO:0000256" key="2">
    <source>
        <dbReference type="ARBA" id="ARBA00022475"/>
    </source>
</evidence>
<proteinExistence type="predicted"/>
<evidence type="ECO:0000313" key="11">
    <source>
        <dbReference type="Proteomes" id="UP001597032"/>
    </source>
</evidence>
<evidence type="ECO:0000259" key="9">
    <source>
        <dbReference type="SMART" id="SM00471"/>
    </source>
</evidence>
<evidence type="ECO:0000313" key="10">
    <source>
        <dbReference type="EMBL" id="MFD0762532.1"/>
    </source>
</evidence>
<dbReference type="Pfam" id="PF18967">
    <property type="entry name" value="PycTM"/>
    <property type="match status" value="1"/>
</dbReference>
<dbReference type="Gene3D" id="1.10.3210.10">
    <property type="entry name" value="Hypothetical protein af1432"/>
    <property type="match status" value="1"/>
</dbReference>